<evidence type="ECO:0000259" key="1">
    <source>
        <dbReference type="Pfam" id="PF13456"/>
    </source>
</evidence>
<dbReference type="GO" id="GO:0004523">
    <property type="term" value="F:RNA-DNA hybrid ribonuclease activity"/>
    <property type="evidence" value="ECO:0007669"/>
    <property type="project" value="InterPro"/>
</dbReference>
<dbReference type="InterPro" id="IPR036397">
    <property type="entry name" value="RNaseH_sf"/>
</dbReference>
<sequence length="196" mass="21617">MHCFFNCQYAKNVWDLIPLSKAVHLAAGMIFPEVVVKFRRVICLPPSGISLNILPWINLDNDQVTCKTDAAWHKEKLVAELGWVFSGPRLESPIKGSMCEASIGSPLVAEASAVRSAMCMAINLEFSSLEVLSDNLTLIRAISGITQAKEIIGIVKDIRSISTEFASISFAHISRSLNVEADNLAKESLRFSYLLY</sequence>
<evidence type="ECO:0000313" key="2">
    <source>
        <dbReference type="EMBL" id="VDD60306.1"/>
    </source>
</evidence>
<name>A0A3P6GKF1_BRAOL</name>
<protein>
    <recommendedName>
        <fullName evidence="1">RNase H type-1 domain-containing protein</fullName>
    </recommendedName>
</protein>
<dbReference type="PANTHER" id="PTHR34146">
    <property type="entry name" value="POLYNUCLEOTIDYL TRANSFERASE, RIBONUCLEASE H-LIKE SUPERFAMILY PROTEIN-RELATED"/>
    <property type="match status" value="1"/>
</dbReference>
<dbReference type="InterPro" id="IPR044730">
    <property type="entry name" value="RNase_H-like_dom_plant"/>
</dbReference>
<gene>
    <name evidence="2" type="ORF">BOLC6T35759H</name>
</gene>
<dbReference type="CDD" id="cd06222">
    <property type="entry name" value="RNase_H_like"/>
    <property type="match status" value="1"/>
</dbReference>
<accession>A0A3P6GKF1</accession>
<dbReference type="EMBL" id="LR031880">
    <property type="protein sequence ID" value="VDD60306.1"/>
    <property type="molecule type" value="Genomic_DNA"/>
</dbReference>
<dbReference type="AlphaFoldDB" id="A0A3P6GKF1"/>
<dbReference type="SUPFAM" id="SSF53098">
    <property type="entry name" value="Ribonuclease H-like"/>
    <property type="match status" value="1"/>
</dbReference>
<organism evidence="2">
    <name type="scientific">Brassica oleracea</name>
    <name type="common">Wild cabbage</name>
    <dbReference type="NCBI Taxonomy" id="3712"/>
    <lineage>
        <taxon>Eukaryota</taxon>
        <taxon>Viridiplantae</taxon>
        <taxon>Streptophyta</taxon>
        <taxon>Embryophyta</taxon>
        <taxon>Tracheophyta</taxon>
        <taxon>Spermatophyta</taxon>
        <taxon>Magnoliopsida</taxon>
        <taxon>eudicotyledons</taxon>
        <taxon>Gunneridae</taxon>
        <taxon>Pentapetalae</taxon>
        <taxon>rosids</taxon>
        <taxon>malvids</taxon>
        <taxon>Brassicales</taxon>
        <taxon>Brassicaceae</taxon>
        <taxon>Brassiceae</taxon>
        <taxon>Brassica</taxon>
    </lineage>
</organism>
<dbReference type="InterPro" id="IPR012337">
    <property type="entry name" value="RNaseH-like_sf"/>
</dbReference>
<dbReference type="Gene3D" id="3.30.420.10">
    <property type="entry name" value="Ribonuclease H-like superfamily/Ribonuclease H"/>
    <property type="match status" value="1"/>
</dbReference>
<proteinExistence type="predicted"/>
<feature type="domain" description="RNase H type-1" evidence="1">
    <location>
        <begin position="68"/>
        <end position="187"/>
    </location>
</feature>
<dbReference type="PANTHER" id="PTHR34146:SF11">
    <property type="entry name" value="RIBONUCLEASE H-LIKE SUPERFAMILY PROTEIN"/>
    <property type="match status" value="1"/>
</dbReference>
<dbReference type="Pfam" id="PF13456">
    <property type="entry name" value="RVT_3"/>
    <property type="match status" value="1"/>
</dbReference>
<dbReference type="GO" id="GO:0003676">
    <property type="term" value="F:nucleic acid binding"/>
    <property type="evidence" value="ECO:0007669"/>
    <property type="project" value="InterPro"/>
</dbReference>
<reference evidence="2" key="1">
    <citation type="submission" date="2018-11" db="EMBL/GenBank/DDBJ databases">
        <authorList>
            <consortium name="Genoscope - CEA"/>
            <person name="William W."/>
        </authorList>
    </citation>
    <scope>NUCLEOTIDE SEQUENCE</scope>
</reference>
<dbReference type="InterPro" id="IPR002156">
    <property type="entry name" value="RNaseH_domain"/>
</dbReference>